<evidence type="ECO:0000313" key="4">
    <source>
        <dbReference type="Proteomes" id="UP001501581"/>
    </source>
</evidence>
<sequence length="334" mass="36811">MLSYVQRIARLPKVFEVLGAYPDGLTVDELASRVGVDSTELRQDLLAFYAADLGPEWLMGLSRPEVLEFVGPDGVDEDPNHAERVRIVDPRPSEELGVEYVDAAELALIYTAAQMELEAAWSQDLADALAVLEETLLGTAARPVEGAEPEPGAPGDGGARSETLAALQLARTEQRKVRIVYSRSWRHGVSERIVEPYRLVHTRRGWELDAGVGDEQLRTFLLTNVRSCEPLEETFAPPSDLAERLIAQRATTTARVRVPYQARWAADSYAEQVRVVAEHESVVELELELLPPLERRLGLLLLVAGTEAELVEPAGLAGARAELARELRAHHSSM</sequence>
<keyword evidence="4" id="KW-1185">Reference proteome</keyword>
<dbReference type="PANTHER" id="PTHR34580:SF1">
    <property type="entry name" value="PROTEIN PAFC"/>
    <property type="match status" value="1"/>
</dbReference>
<evidence type="ECO:0000259" key="2">
    <source>
        <dbReference type="Pfam" id="PF13280"/>
    </source>
</evidence>
<reference evidence="3 4" key="1">
    <citation type="journal article" date="2019" name="Int. J. Syst. Evol. Microbiol.">
        <title>The Global Catalogue of Microorganisms (GCM) 10K type strain sequencing project: providing services to taxonomists for standard genome sequencing and annotation.</title>
        <authorList>
            <consortium name="The Broad Institute Genomics Platform"/>
            <consortium name="The Broad Institute Genome Sequencing Center for Infectious Disease"/>
            <person name="Wu L."/>
            <person name="Ma J."/>
        </authorList>
    </citation>
    <scope>NUCLEOTIDE SEQUENCE [LARGE SCALE GENOMIC DNA]</scope>
    <source>
        <strain evidence="3 4">JCM 13008</strain>
    </source>
</reference>
<accession>A0ABN1TZE1</accession>
<evidence type="ECO:0000313" key="3">
    <source>
        <dbReference type="EMBL" id="GAA1108469.1"/>
    </source>
</evidence>
<dbReference type="EMBL" id="BAAALG010000011">
    <property type="protein sequence ID" value="GAA1108469.1"/>
    <property type="molecule type" value="Genomic_DNA"/>
</dbReference>
<comment type="caution">
    <text evidence="3">The sequence shown here is derived from an EMBL/GenBank/DDBJ whole genome shotgun (WGS) entry which is preliminary data.</text>
</comment>
<feature type="region of interest" description="Disordered" evidence="1">
    <location>
        <begin position="141"/>
        <end position="160"/>
    </location>
</feature>
<gene>
    <name evidence="3" type="ORF">GCM10009668_30840</name>
</gene>
<dbReference type="PROSITE" id="PS52050">
    <property type="entry name" value="WYL"/>
    <property type="match status" value="1"/>
</dbReference>
<dbReference type="RefSeq" id="WP_343995815.1">
    <property type="nucleotide sequence ID" value="NZ_BAAALG010000011.1"/>
</dbReference>
<proteinExistence type="predicted"/>
<protein>
    <submittedName>
        <fullName evidence="3">YafY family protein</fullName>
    </submittedName>
</protein>
<dbReference type="InterPro" id="IPR026881">
    <property type="entry name" value="WYL_dom"/>
</dbReference>
<evidence type="ECO:0000256" key="1">
    <source>
        <dbReference type="SAM" id="MobiDB-lite"/>
    </source>
</evidence>
<dbReference type="InterPro" id="IPR051534">
    <property type="entry name" value="CBASS_pafABC_assoc_protein"/>
</dbReference>
<dbReference type="PANTHER" id="PTHR34580">
    <property type="match status" value="1"/>
</dbReference>
<name>A0ABN1TZE1_9ACTN</name>
<feature type="compositionally biased region" description="Low complexity" evidence="1">
    <location>
        <begin position="141"/>
        <end position="150"/>
    </location>
</feature>
<dbReference type="Proteomes" id="UP001501581">
    <property type="component" value="Unassembled WGS sequence"/>
</dbReference>
<feature type="domain" description="WYL" evidence="2">
    <location>
        <begin position="162"/>
        <end position="229"/>
    </location>
</feature>
<dbReference type="Pfam" id="PF13280">
    <property type="entry name" value="WYL"/>
    <property type="match status" value="1"/>
</dbReference>
<organism evidence="3 4">
    <name type="scientific">Nocardioides dubius</name>
    <dbReference type="NCBI Taxonomy" id="317019"/>
    <lineage>
        <taxon>Bacteria</taxon>
        <taxon>Bacillati</taxon>
        <taxon>Actinomycetota</taxon>
        <taxon>Actinomycetes</taxon>
        <taxon>Propionibacteriales</taxon>
        <taxon>Nocardioidaceae</taxon>
        <taxon>Nocardioides</taxon>
    </lineage>
</organism>